<organism>
    <name type="scientific">Ixodes scapularis</name>
    <name type="common">Black-legged tick</name>
    <name type="synonym">Deer tick</name>
    <dbReference type="NCBI Taxonomy" id="6945"/>
    <lineage>
        <taxon>Eukaryota</taxon>
        <taxon>Metazoa</taxon>
        <taxon>Ecdysozoa</taxon>
        <taxon>Arthropoda</taxon>
        <taxon>Chelicerata</taxon>
        <taxon>Arachnida</taxon>
        <taxon>Acari</taxon>
        <taxon>Parasitiformes</taxon>
        <taxon>Ixodida</taxon>
        <taxon>Ixodoidea</taxon>
        <taxon>Ixodidae</taxon>
        <taxon>Ixodinae</taxon>
        <taxon>Ixodes</taxon>
    </lineage>
</organism>
<sequence>MNVGKGLLAVHARRRVGAGGVRAAAVHVGERMRFWRGPDGRAQRGADGSRGSRSLGGASFARFLEKDEDGLPTLAVSPYCRERHEPPQGQR</sequence>
<evidence type="ECO:0000313" key="4">
    <source>
        <dbReference type="Proteomes" id="UP000001555"/>
    </source>
</evidence>
<dbReference type="EnsemblMetazoa" id="ISCW011637-RA">
    <property type="protein sequence ID" value="ISCW011637-PA"/>
    <property type="gene ID" value="ISCW011637"/>
</dbReference>
<dbReference type="HOGENOM" id="CLU_2429526_0_0_1"/>
<reference evidence="3" key="2">
    <citation type="submission" date="2020-05" db="UniProtKB">
        <authorList>
            <consortium name="EnsemblMetazoa"/>
        </authorList>
    </citation>
    <scope>IDENTIFICATION</scope>
    <source>
        <strain evidence="3">wikel</strain>
    </source>
</reference>
<dbReference type="EMBL" id="ABJB011031964">
    <property type="status" value="NOT_ANNOTATED_CDS"/>
    <property type="molecule type" value="Genomic_DNA"/>
</dbReference>
<dbReference type="AlphaFoldDB" id="B7Q6D7"/>
<dbReference type="EMBL" id="ABJB010549645">
    <property type="status" value="NOT_ANNOTATED_CDS"/>
    <property type="molecule type" value="Genomic_DNA"/>
</dbReference>
<dbReference type="VEuPathDB" id="VectorBase:ISCW011637"/>
<evidence type="ECO:0000313" key="2">
    <source>
        <dbReference type="EMBL" id="EEC14409.1"/>
    </source>
</evidence>
<protein>
    <submittedName>
        <fullName evidence="2 3">Uncharacterized protein</fullName>
    </submittedName>
</protein>
<dbReference type="PaxDb" id="6945-B7Q6D7"/>
<dbReference type="Proteomes" id="UP000001555">
    <property type="component" value="Unassembled WGS sequence"/>
</dbReference>
<feature type="region of interest" description="Disordered" evidence="1">
    <location>
        <begin position="37"/>
        <end position="56"/>
    </location>
</feature>
<evidence type="ECO:0000256" key="1">
    <source>
        <dbReference type="SAM" id="MobiDB-lite"/>
    </source>
</evidence>
<dbReference type="EMBL" id="DS866959">
    <property type="protein sequence ID" value="EEC14409.1"/>
    <property type="molecule type" value="Genomic_DNA"/>
</dbReference>
<dbReference type="VEuPathDB" id="VectorBase:ISCI011637"/>
<keyword evidence="4" id="KW-1185">Reference proteome</keyword>
<accession>B7Q6D7</accession>
<feature type="compositionally biased region" description="Low complexity" evidence="1">
    <location>
        <begin position="45"/>
        <end position="56"/>
    </location>
</feature>
<reference evidence="2 4" key="1">
    <citation type="submission" date="2008-03" db="EMBL/GenBank/DDBJ databases">
        <title>Annotation of Ixodes scapularis.</title>
        <authorList>
            <consortium name="Ixodes scapularis Genome Project Consortium"/>
            <person name="Caler E."/>
            <person name="Hannick L.I."/>
            <person name="Bidwell S."/>
            <person name="Joardar V."/>
            <person name="Thiagarajan M."/>
            <person name="Amedeo P."/>
            <person name="Galinsky K.J."/>
            <person name="Schobel S."/>
            <person name="Inman J."/>
            <person name="Hostetler J."/>
            <person name="Miller J."/>
            <person name="Hammond M."/>
            <person name="Megy K."/>
            <person name="Lawson D."/>
            <person name="Kodira C."/>
            <person name="Sutton G."/>
            <person name="Meyer J."/>
            <person name="Hill C.A."/>
            <person name="Birren B."/>
            <person name="Nene V."/>
            <person name="Collins F."/>
            <person name="Alarcon-Chaidez F."/>
            <person name="Wikel S."/>
            <person name="Strausberg R."/>
        </authorList>
    </citation>
    <scope>NUCLEOTIDE SEQUENCE [LARGE SCALE GENOMIC DNA]</scope>
    <source>
        <strain evidence="4">Wikel</strain>
        <strain evidence="2">Wikel colony</strain>
    </source>
</reference>
<gene>
    <name evidence="2" type="ORF">IscW_ISCW011637</name>
</gene>
<proteinExistence type="predicted"/>
<dbReference type="InParanoid" id="B7Q6D7"/>
<dbReference type="EMBL" id="ABJB010919208">
    <property type="status" value="NOT_ANNOTATED_CDS"/>
    <property type="molecule type" value="Genomic_DNA"/>
</dbReference>
<evidence type="ECO:0000313" key="3">
    <source>
        <dbReference type="EnsemblMetazoa" id="ISCW011637-PA"/>
    </source>
</evidence>
<name>B7Q6D7_IXOSC</name>